<comment type="caution">
    <text evidence="1">The sequence shown here is derived from an EMBL/GenBank/DDBJ whole genome shotgun (WGS) entry which is preliminary data.</text>
</comment>
<sequence length="596" mass="65491">MLVVALGILQIAVGAVIIASTTGLLTQLGWGLIAEGVNDICTGAYAVWKRDEEFMKSWMIGKAVSIAISVASFGYSQVKNAAKGAKGVKATVSAIKENFKAGAEKVISEFKAMGSMITSKSFVPVLKTTCVEVGKKVGIQLAKRGGQYLLEVVQEKVMNHFENIAKESIKKEIQLAFTDHNGEMHPMIDDFIYLHYKRNTPNDQICGIYMKITKQLLCSENICQFRQVLMGCVKDVLKTTSKQMKSEQNKIFEQCKPIFDIINGLSCASYDVKQLVSIYCKHVKTALSEIYTDSLNSQECMRDKEKDPTLIRNRIIDETVEFLFRLLKESFQFTGTGMLAEKLQAEVGKFVNEYGGENYFGKETIGKIIAISSKAGQIGKNLATTTKIDVHTVVETGCDAAETFIDNVADGKTKQIVGFGLRTTKKSIKAVQSRKTSDVMDAAIDIADDTIDKFANENIRGKARFALHATKKGVKAFNSGKTEEMFNTATNVALDGIDKFADDDVKHTANFALNATKKGVKAFKSGKTGDLFDSATNIALDGIDKFADDDVKHTANFALNATKKELKLLKLAELKICLMLQQTSHLMASTNLQTMT</sequence>
<proteinExistence type="predicted"/>
<evidence type="ECO:0000313" key="2">
    <source>
        <dbReference type="Proteomes" id="UP000683360"/>
    </source>
</evidence>
<name>A0A8S3Q1S9_MYTED</name>
<dbReference type="AlphaFoldDB" id="A0A8S3Q1S9"/>
<dbReference type="Proteomes" id="UP000683360">
    <property type="component" value="Unassembled WGS sequence"/>
</dbReference>
<gene>
    <name evidence="1" type="ORF">MEDL_4640</name>
</gene>
<reference evidence="1" key="1">
    <citation type="submission" date="2021-03" db="EMBL/GenBank/DDBJ databases">
        <authorList>
            <person name="Bekaert M."/>
        </authorList>
    </citation>
    <scope>NUCLEOTIDE SEQUENCE</scope>
</reference>
<dbReference type="EMBL" id="CAJPWZ010000287">
    <property type="protein sequence ID" value="CAG2189204.1"/>
    <property type="molecule type" value="Genomic_DNA"/>
</dbReference>
<organism evidence="1 2">
    <name type="scientific">Mytilus edulis</name>
    <name type="common">Blue mussel</name>
    <dbReference type="NCBI Taxonomy" id="6550"/>
    <lineage>
        <taxon>Eukaryota</taxon>
        <taxon>Metazoa</taxon>
        <taxon>Spiralia</taxon>
        <taxon>Lophotrochozoa</taxon>
        <taxon>Mollusca</taxon>
        <taxon>Bivalvia</taxon>
        <taxon>Autobranchia</taxon>
        <taxon>Pteriomorphia</taxon>
        <taxon>Mytilida</taxon>
        <taxon>Mytiloidea</taxon>
        <taxon>Mytilidae</taxon>
        <taxon>Mytilinae</taxon>
        <taxon>Mytilus</taxon>
    </lineage>
</organism>
<evidence type="ECO:0000313" key="1">
    <source>
        <dbReference type="EMBL" id="CAG2189204.1"/>
    </source>
</evidence>
<accession>A0A8S3Q1S9</accession>
<keyword evidence="2" id="KW-1185">Reference proteome</keyword>
<protein>
    <submittedName>
        <fullName evidence="1">Uncharacterized protein</fullName>
    </submittedName>
</protein>